<evidence type="ECO:0000256" key="12">
    <source>
        <dbReference type="ARBA" id="ARBA00022741"/>
    </source>
</evidence>
<dbReference type="FunFam" id="3.40.50.300:FF:000440">
    <property type="entry name" value="Ras-related protein Rab-30"/>
    <property type="match status" value="1"/>
</dbReference>
<evidence type="ECO:0000256" key="24">
    <source>
        <dbReference type="ARBA" id="ARBA00093384"/>
    </source>
</evidence>
<evidence type="ECO:0000256" key="8">
    <source>
        <dbReference type="ARBA" id="ARBA00011984"/>
    </source>
</evidence>
<dbReference type="GO" id="GO:0046872">
    <property type="term" value="F:metal ion binding"/>
    <property type="evidence" value="ECO:0007669"/>
    <property type="project" value="UniProtKB-KW"/>
</dbReference>
<evidence type="ECO:0000313" key="25">
    <source>
        <dbReference type="EMBL" id="KAK6626165.1"/>
    </source>
</evidence>
<dbReference type="SUPFAM" id="SSF52540">
    <property type="entry name" value="P-loop containing nucleoside triphosphate hydrolases"/>
    <property type="match status" value="1"/>
</dbReference>
<evidence type="ECO:0000256" key="22">
    <source>
        <dbReference type="ARBA" id="ARBA00047660"/>
    </source>
</evidence>
<dbReference type="AlphaFoldDB" id="A0AAN8PCR3"/>
<keyword evidence="13" id="KW-0378">Hydrolase</keyword>
<evidence type="ECO:0000256" key="9">
    <source>
        <dbReference type="ARBA" id="ARBA00022481"/>
    </source>
</evidence>
<dbReference type="SMART" id="SM00176">
    <property type="entry name" value="RAN"/>
    <property type="match status" value="1"/>
</dbReference>
<evidence type="ECO:0000256" key="5">
    <source>
        <dbReference type="ARBA" id="ARBA00004423"/>
    </source>
</evidence>
<keyword evidence="11" id="KW-0479">Metal-binding</keyword>
<evidence type="ECO:0000256" key="17">
    <source>
        <dbReference type="ARBA" id="ARBA00023136"/>
    </source>
</evidence>
<dbReference type="PROSITE" id="PS51421">
    <property type="entry name" value="RAS"/>
    <property type="match status" value="1"/>
</dbReference>
<comment type="similarity">
    <text evidence="7">Belongs to the small GTPase superfamily. Rab family.</text>
</comment>
<dbReference type="PROSITE" id="PS51419">
    <property type="entry name" value="RAB"/>
    <property type="match status" value="1"/>
</dbReference>
<evidence type="ECO:0000256" key="20">
    <source>
        <dbReference type="ARBA" id="ARBA00023289"/>
    </source>
</evidence>
<evidence type="ECO:0000256" key="1">
    <source>
        <dbReference type="ARBA" id="ARBA00001946"/>
    </source>
</evidence>
<dbReference type="GO" id="GO:0003925">
    <property type="term" value="F:G protein activity"/>
    <property type="evidence" value="ECO:0007669"/>
    <property type="project" value="UniProtKB-EC"/>
</dbReference>
<evidence type="ECO:0000256" key="2">
    <source>
        <dbReference type="ARBA" id="ARBA00004198"/>
    </source>
</evidence>
<evidence type="ECO:0000256" key="3">
    <source>
        <dbReference type="ARBA" id="ARBA00004222"/>
    </source>
</evidence>
<dbReference type="PRINTS" id="PR00449">
    <property type="entry name" value="RASTRNSFRMNG"/>
</dbReference>
<evidence type="ECO:0000256" key="15">
    <source>
        <dbReference type="ARBA" id="ARBA00023034"/>
    </source>
</evidence>
<dbReference type="InterPro" id="IPR027417">
    <property type="entry name" value="P-loop_NTPase"/>
</dbReference>
<dbReference type="Gene3D" id="3.40.50.300">
    <property type="entry name" value="P-loop containing nucleotide triphosphate hydrolases"/>
    <property type="match status" value="1"/>
</dbReference>
<keyword evidence="14" id="KW-0460">Magnesium</keyword>
<evidence type="ECO:0000313" key="26">
    <source>
        <dbReference type="Proteomes" id="UP001372834"/>
    </source>
</evidence>
<comment type="function">
    <text evidence="24">The small GTPases Rab are key regulators of intracellular membrane trafficking, from the formation of transport vesicles to their fusion with membranes. Rabs cycle between an inactive GDP-bound form and an active GTP-bound form that is able to recruit to membranes different sets of downstream effectors directly responsible for vesicle formation, movement, tethering and fusion. RAB30 is required for maintaining the structural integrity of the Golgi apparatus, possibly by mediating interactions with cytoplasmic scaffolding proteins. Facilitates lipid homeostasis during fasting by regulating hepatic protein and lipid trafficking in a PPAR-alpha-dependent manner. Promotes autophagosome biogenesis during bacterial infection such as group A Streptococcus infection.</text>
</comment>
<name>A0AAN8PCR3_POLSC</name>
<comment type="subcellular location">
    <subcellularLocation>
        <location evidence="6">Cytoplasmic vesicle</location>
        <location evidence="6">Autophagosome membrane</location>
    </subcellularLocation>
    <subcellularLocation>
        <location evidence="3">Golgi apparatus</location>
        <location evidence="3">cis-Golgi network</location>
    </subcellularLocation>
    <subcellularLocation>
        <location evidence="2">Golgi apparatus</location>
        <location evidence="2">trans-Golgi network membrane</location>
    </subcellularLocation>
    <subcellularLocation>
        <location evidence="4">Lysosome</location>
    </subcellularLocation>
    <subcellularLocation>
        <location evidence="5">Membrane</location>
        <topology evidence="5">Lipid-anchor</topology>
        <orientation evidence="5">Cytoplasmic side</orientation>
    </subcellularLocation>
</comment>
<dbReference type="InterPro" id="IPR050227">
    <property type="entry name" value="Rab"/>
</dbReference>
<dbReference type="GO" id="GO:0005764">
    <property type="term" value="C:lysosome"/>
    <property type="evidence" value="ECO:0007669"/>
    <property type="project" value="UniProtKB-SubCell"/>
</dbReference>
<dbReference type="Proteomes" id="UP001372834">
    <property type="component" value="Unassembled WGS sequence"/>
</dbReference>
<evidence type="ECO:0000256" key="11">
    <source>
        <dbReference type="ARBA" id="ARBA00022723"/>
    </source>
</evidence>
<evidence type="ECO:0000256" key="23">
    <source>
        <dbReference type="ARBA" id="ARBA00067826"/>
    </source>
</evidence>
<comment type="cofactor">
    <cofactor evidence="1">
        <name>Mg(2+)</name>
        <dbReference type="ChEBI" id="CHEBI:18420"/>
    </cofactor>
</comment>
<dbReference type="PANTHER" id="PTHR47977">
    <property type="entry name" value="RAS-RELATED PROTEIN RAB"/>
    <property type="match status" value="1"/>
</dbReference>
<keyword evidence="20" id="KW-0636">Prenylation</keyword>
<dbReference type="GO" id="GO:0005525">
    <property type="term" value="F:GTP binding"/>
    <property type="evidence" value="ECO:0007669"/>
    <property type="project" value="UniProtKB-KW"/>
</dbReference>
<evidence type="ECO:0000256" key="7">
    <source>
        <dbReference type="ARBA" id="ARBA00006270"/>
    </source>
</evidence>
<accession>A0AAN8PCR3</accession>
<sequence length="222" mass="25567">MDDYKFLFKVVLVGNAGVGKTCLVRRFTQGLFPPGQGATIGVDFMIKTVEIDNEKVKLQIWDTAGQERFRSITQSYYRSAHALILVYDISCQPTFDCLNDWLREIQEYASTKVLRILVGNKIDREDREIPTHVGEDFAQRNSMYFIETSAKEAENVEKLFMEIAAELREQARSKELVRFDNSGSTNLHSKTTSVGGYLFWSEMRGSRCVDALWCRMYLRDIT</sequence>
<organism evidence="25 26">
    <name type="scientific">Polyplax serrata</name>
    <name type="common">Common mouse louse</name>
    <dbReference type="NCBI Taxonomy" id="468196"/>
    <lineage>
        <taxon>Eukaryota</taxon>
        <taxon>Metazoa</taxon>
        <taxon>Ecdysozoa</taxon>
        <taxon>Arthropoda</taxon>
        <taxon>Hexapoda</taxon>
        <taxon>Insecta</taxon>
        <taxon>Pterygota</taxon>
        <taxon>Neoptera</taxon>
        <taxon>Paraneoptera</taxon>
        <taxon>Psocodea</taxon>
        <taxon>Troctomorpha</taxon>
        <taxon>Phthiraptera</taxon>
        <taxon>Anoplura</taxon>
        <taxon>Polyplacidae</taxon>
        <taxon>Polyplax</taxon>
    </lineage>
</organism>
<keyword evidence="17" id="KW-0472">Membrane</keyword>
<dbReference type="SMART" id="SM00174">
    <property type="entry name" value="RHO"/>
    <property type="match status" value="1"/>
</dbReference>
<dbReference type="GO" id="GO:0031410">
    <property type="term" value="C:cytoplasmic vesicle"/>
    <property type="evidence" value="ECO:0007669"/>
    <property type="project" value="UniProtKB-KW"/>
</dbReference>
<dbReference type="EC" id="3.6.5.2" evidence="8"/>
<evidence type="ECO:0000256" key="6">
    <source>
        <dbReference type="ARBA" id="ARBA00004652"/>
    </source>
</evidence>
<evidence type="ECO:0000256" key="19">
    <source>
        <dbReference type="ARBA" id="ARBA00023288"/>
    </source>
</evidence>
<keyword evidence="16" id="KW-0342">GTP-binding</keyword>
<evidence type="ECO:0000256" key="16">
    <source>
        <dbReference type="ARBA" id="ARBA00023134"/>
    </source>
</evidence>
<keyword evidence="15" id="KW-0333">Golgi apparatus</keyword>
<evidence type="ECO:0000256" key="4">
    <source>
        <dbReference type="ARBA" id="ARBA00004371"/>
    </source>
</evidence>
<evidence type="ECO:0000256" key="21">
    <source>
        <dbReference type="ARBA" id="ARBA00023329"/>
    </source>
</evidence>
<dbReference type="SMART" id="SM00175">
    <property type="entry name" value="RAB"/>
    <property type="match status" value="1"/>
</dbReference>
<keyword evidence="12" id="KW-0547">Nucleotide-binding</keyword>
<keyword evidence="19" id="KW-0449">Lipoprotein</keyword>
<keyword evidence="9" id="KW-0488">Methylation</keyword>
<evidence type="ECO:0000256" key="10">
    <source>
        <dbReference type="ARBA" id="ARBA00022490"/>
    </source>
</evidence>
<dbReference type="SMART" id="SM00173">
    <property type="entry name" value="RAS"/>
    <property type="match status" value="1"/>
</dbReference>
<evidence type="ECO:0000256" key="18">
    <source>
        <dbReference type="ARBA" id="ARBA00023228"/>
    </source>
</evidence>
<evidence type="ECO:0000256" key="13">
    <source>
        <dbReference type="ARBA" id="ARBA00022801"/>
    </source>
</evidence>
<comment type="catalytic activity">
    <reaction evidence="22">
        <text>GTP + H2O = GDP + phosphate + H(+)</text>
        <dbReference type="Rhea" id="RHEA:19669"/>
        <dbReference type="ChEBI" id="CHEBI:15377"/>
        <dbReference type="ChEBI" id="CHEBI:15378"/>
        <dbReference type="ChEBI" id="CHEBI:37565"/>
        <dbReference type="ChEBI" id="CHEBI:43474"/>
        <dbReference type="ChEBI" id="CHEBI:58189"/>
        <dbReference type="EC" id="3.6.5.2"/>
    </reaction>
    <physiologicalReaction direction="left-to-right" evidence="22">
        <dbReference type="Rhea" id="RHEA:19670"/>
    </physiologicalReaction>
</comment>
<comment type="caution">
    <text evidence="25">The sequence shown here is derived from an EMBL/GenBank/DDBJ whole genome shotgun (WGS) entry which is preliminary data.</text>
</comment>
<gene>
    <name evidence="25" type="primary">RAB30</name>
    <name evidence="25" type="ORF">RUM43_006471</name>
</gene>
<protein>
    <recommendedName>
        <fullName evidence="23">Ras-related protein Rab-30</fullName>
        <ecNumber evidence="8">3.6.5.2</ecNumber>
    </recommendedName>
</protein>
<reference evidence="25 26" key="1">
    <citation type="submission" date="2023-10" db="EMBL/GenBank/DDBJ databases">
        <title>Genomes of two closely related lineages of the louse Polyplax serrata with different host specificities.</title>
        <authorList>
            <person name="Martinu J."/>
            <person name="Tarabai H."/>
            <person name="Stefka J."/>
            <person name="Hypsa V."/>
        </authorList>
    </citation>
    <scope>NUCLEOTIDE SEQUENCE [LARGE SCALE GENOMIC DNA]</scope>
    <source>
        <strain evidence="25">HR10_N</strain>
    </source>
</reference>
<dbReference type="GO" id="GO:0000421">
    <property type="term" value="C:autophagosome membrane"/>
    <property type="evidence" value="ECO:0007669"/>
    <property type="project" value="UniProtKB-SubCell"/>
</dbReference>
<keyword evidence="10" id="KW-0963">Cytoplasm</keyword>
<evidence type="ECO:0000256" key="14">
    <source>
        <dbReference type="ARBA" id="ARBA00022842"/>
    </source>
</evidence>
<dbReference type="EMBL" id="JAWJWE010000037">
    <property type="protein sequence ID" value="KAK6626165.1"/>
    <property type="molecule type" value="Genomic_DNA"/>
</dbReference>
<dbReference type="InterPro" id="IPR005225">
    <property type="entry name" value="Small_GTP-bd"/>
</dbReference>
<proteinExistence type="inferred from homology"/>
<dbReference type="NCBIfam" id="TIGR00231">
    <property type="entry name" value="small_GTP"/>
    <property type="match status" value="1"/>
</dbReference>
<dbReference type="Pfam" id="PF00071">
    <property type="entry name" value="Ras"/>
    <property type="match status" value="1"/>
</dbReference>
<dbReference type="InterPro" id="IPR001806">
    <property type="entry name" value="Small_GTPase"/>
</dbReference>
<dbReference type="GO" id="GO:0005794">
    <property type="term" value="C:Golgi apparatus"/>
    <property type="evidence" value="ECO:0007669"/>
    <property type="project" value="UniProtKB-SubCell"/>
</dbReference>
<keyword evidence="18" id="KW-0458">Lysosome</keyword>
<keyword evidence="21" id="KW-0968">Cytoplasmic vesicle</keyword>